<dbReference type="EMBL" id="KK102718">
    <property type="protein sequence ID" value="KIY97082.1"/>
    <property type="molecule type" value="Genomic_DNA"/>
</dbReference>
<proteinExistence type="inferred from homology"/>
<evidence type="ECO:0000256" key="14">
    <source>
        <dbReference type="SAM" id="Phobius"/>
    </source>
</evidence>
<dbReference type="AlphaFoldDB" id="A0A0D2JBF5"/>
<dbReference type="Gene3D" id="3.40.50.300">
    <property type="entry name" value="P-loop containing nucleotide triphosphate hydrolases"/>
    <property type="match status" value="1"/>
</dbReference>
<dbReference type="KEGG" id="mng:MNEG_10881"/>
<keyword evidence="13" id="KW-0675">Receptor</keyword>
<keyword evidence="6" id="KW-0449">Lipoprotein</keyword>
<evidence type="ECO:0000256" key="1">
    <source>
        <dbReference type="ARBA" id="ARBA00004389"/>
    </source>
</evidence>
<name>A0A0D2JBF5_9CHLO</name>
<evidence type="ECO:0000256" key="3">
    <source>
        <dbReference type="ARBA" id="ARBA00010290"/>
    </source>
</evidence>
<reference evidence="15 16" key="1">
    <citation type="journal article" date="2013" name="BMC Genomics">
        <title>Reconstruction of the lipid metabolism for the microalga Monoraphidium neglectum from its genome sequence reveals characteristics suitable for biofuel production.</title>
        <authorList>
            <person name="Bogen C."/>
            <person name="Al-Dilaimi A."/>
            <person name="Albersmeier A."/>
            <person name="Wichmann J."/>
            <person name="Grundmann M."/>
            <person name="Rupp O."/>
            <person name="Lauersen K.J."/>
            <person name="Blifernez-Klassen O."/>
            <person name="Kalinowski J."/>
            <person name="Goesmann A."/>
            <person name="Mussgnug J.H."/>
            <person name="Kruse O."/>
        </authorList>
    </citation>
    <scope>NUCLEOTIDE SEQUENCE [LARGE SCALE GENOMIC DNA]</scope>
    <source>
        <strain evidence="15 16">SAG 48.87</strain>
    </source>
</reference>
<evidence type="ECO:0000256" key="11">
    <source>
        <dbReference type="ARBA" id="ARBA00023134"/>
    </source>
</evidence>
<sequence>MEAALSAVKGLLPEAVKQQLQQAIDGGLVPRSAAQHVPPELLTPEGLVVALFTAFFGFILLLLVLGPRGKKRGSTVVLTGPPNSGKTTLFFQLKDGSLHNGVVASMGDNAATVALRPARGAPKTAQLLDVPGHHSARHHLEAVLKDAAAIVFLVDAVEVTPHRTEAADMLYEVLTHSAVHRSRTPLLIACNKMDLEMEAHSVDFIRKTLERQLDAMRKTRAASIGKDAGGGGGAALGPAERPFSFAALRSKVALAPAAAKTGSLEEVVAFIAANV</sequence>
<dbReference type="InterPro" id="IPR019009">
    <property type="entry name" value="SRP_receptor_beta_su"/>
</dbReference>
<evidence type="ECO:0000256" key="2">
    <source>
        <dbReference type="ARBA" id="ARBA00005619"/>
    </source>
</evidence>
<evidence type="ECO:0000256" key="5">
    <source>
        <dbReference type="ARBA" id="ARBA00022692"/>
    </source>
</evidence>
<keyword evidence="9" id="KW-0931">ER-Golgi transport</keyword>
<keyword evidence="10 14" id="KW-1133">Transmembrane helix</keyword>
<comment type="subcellular location">
    <subcellularLocation>
        <location evidence="1">Endoplasmic reticulum membrane</location>
        <topology evidence="1">Single-pass membrane protein</topology>
    </subcellularLocation>
</comment>
<keyword evidence="5 14" id="KW-0812">Transmembrane</keyword>
<feature type="transmembrane region" description="Helical" evidence="14">
    <location>
        <begin position="46"/>
        <end position="65"/>
    </location>
</feature>
<dbReference type="Pfam" id="PF09439">
    <property type="entry name" value="SRPRB"/>
    <property type="match status" value="1"/>
</dbReference>
<evidence type="ECO:0000256" key="12">
    <source>
        <dbReference type="ARBA" id="ARBA00023136"/>
    </source>
</evidence>
<dbReference type="PANTHER" id="PTHR45909">
    <property type="entry name" value="ADP-RIBOSYLATION FACTOR-RELATED PROTEIN 1"/>
    <property type="match status" value="1"/>
</dbReference>
<comment type="similarity">
    <text evidence="2">Belongs to the SRP receptor beta subunit family.</text>
</comment>
<keyword evidence="6" id="KW-0519">Myristate</keyword>
<keyword evidence="16" id="KW-1185">Reference proteome</keyword>
<dbReference type="GO" id="GO:0006886">
    <property type="term" value="P:intracellular protein transport"/>
    <property type="evidence" value="ECO:0007669"/>
    <property type="project" value="TreeGrafter"/>
</dbReference>
<evidence type="ECO:0000256" key="6">
    <source>
        <dbReference type="ARBA" id="ARBA00022707"/>
    </source>
</evidence>
<keyword evidence="8" id="KW-0256">Endoplasmic reticulum</keyword>
<dbReference type="SUPFAM" id="SSF52540">
    <property type="entry name" value="P-loop containing nucleoside triphosphate hydrolases"/>
    <property type="match status" value="1"/>
</dbReference>
<evidence type="ECO:0000313" key="15">
    <source>
        <dbReference type="EMBL" id="KIY97082.1"/>
    </source>
</evidence>
<dbReference type="InterPro" id="IPR027417">
    <property type="entry name" value="P-loop_NTPase"/>
</dbReference>
<evidence type="ECO:0000256" key="4">
    <source>
        <dbReference type="ARBA" id="ARBA00020256"/>
    </source>
</evidence>
<gene>
    <name evidence="15" type="ORF">MNEG_10881</name>
</gene>
<dbReference type="STRING" id="145388.A0A0D2JBF5"/>
<dbReference type="PANTHER" id="PTHR45909:SF1">
    <property type="entry name" value="ADP-RIBOSYLATION FACTOR-RELATED PROTEIN 1"/>
    <property type="match status" value="1"/>
</dbReference>
<evidence type="ECO:0000256" key="8">
    <source>
        <dbReference type="ARBA" id="ARBA00022824"/>
    </source>
</evidence>
<evidence type="ECO:0000256" key="10">
    <source>
        <dbReference type="ARBA" id="ARBA00022989"/>
    </source>
</evidence>
<dbReference type="GeneID" id="25728088"/>
<keyword evidence="7" id="KW-0547">Nucleotide-binding</keyword>
<dbReference type="RefSeq" id="XP_013896102.1">
    <property type="nucleotide sequence ID" value="XM_014040648.1"/>
</dbReference>
<keyword evidence="9" id="KW-0813">Transport</keyword>
<dbReference type="GO" id="GO:0043001">
    <property type="term" value="P:Golgi to plasma membrane protein transport"/>
    <property type="evidence" value="ECO:0007669"/>
    <property type="project" value="TreeGrafter"/>
</dbReference>
<organism evidence="15 16">
    <name type="scientific">Monoraphidium neglectum</name>
    <dbReference type="NCBI Taxonomy" id="145388"/>
    <lineage>
        <taxon>Eukaryota</taxon>
        <taxon>Viridiplantae</taxon>
        <taxon>Chlorophyta</taxon>
        <taxon>core chlorophytes</taxon>
        <taxon>Chlorophyceae</taxon>
        <taxon>CS clade</taxon>
        <taxon>Sphaeropleales</taxon>
        <taxon>Selenastraceae</taxon>
        <taxon>Monoraphidium</taxon>
    </lineage>
</organism>
<dbReference type="GO" id="GO:0005789">
    <property type="term" value="C:endoplasmic reticulum membrane"/>
    <property type="evidence" value="ECO:0007669"/>
    <property type="project" value="UniProtKB-SubCell"/>
</dbReference>
<evidence type="ECO:0000256" key="13">
    <source>
        <dbReference type="ARBA" id="ARBA00023170"/>
    </source>
</evidence>
<dbReference type="InterPro" id="IPR024156">
    <property type="entry name" value="Small_GTPase_ARF"/>
</dbReference>
<dbReference type="GO" id="GO:0034067">
    <property type="term" value="P:protein localization to Golgi apparatus"/>
    <property type="evidence" value="ECO:0007669"/>
    <property type="project" value="TreeGrafter"/>
</dbReference>
<keyword evidence="11" id="KW-0342">GTP-binding</keyword>
<evidence type="ECO:0000256" key="9">
    <source>
        <dbReference type="ARBA" id="ARBA00022892"/>
    </source>
</evidence>
<comment type="similarity">
    <text evidence="3">Belongs to the small GTPase superfamily. Arf family.</text>
</comment>
<dbReference type="GO" id="GO:0003924">
    <property type="term" value="F:GTPase activity"/>
    <property type="evidence" value="ECO:0007669"/>
    <property type="project" value="TreeGrafter"/>
</dbReference>
<accession>A0A0D2JBF5</accession>
<dbReference type="Proteomes" id="UP000054498">
    <property type="component" value="Unassembled WGS sequence"/>
</dbReference>
<protein>
    <recommendedName>
        <fullName evidence="4">Signal recognition particle receptor subunit beta</fullName>
    </recommendedName>
</protein>
<evidence type="ECO:0000313" key="16">
    <source>
        <dbReference type="Proteomes" id="UP000054498"/>
    </source>
</evidence>
<dbReference type="GO" id="GO:0005794">
    <property type="term" value="C:Golgi apparatus"/>
    <property type="evidence" value="ECO:0007669"/>
    <property type="project" value="TreeGrafter"/>
</dbReference>
<evidence type="ECO:0000256" key="7">
    <source>
        <dbReference type="ARBA" id="ARBA00022741"/>
    </source>
</evidence>
<keyword evidence="12 14" id="KW-0472">Membrane</keyword>
<dbReference type="OrthoDB" id="41266at2759"/>
<dbReference type="GO" id="GO:0005525">
    <property type="term" value="F:GTP binding"/>
    <property type="evidence" value="ECO:0007669"/>
    <property type="project" value="UniProtKB-KW"/>
</dbReference>